<gene>
    <name evidence="1" type="ORF">AVEN_177901_1</name>
</gene>
<evidence type="ECO:0000313" key="2">
    <source>
        <dbReference type="Proteomes" id="UP000499080"/>
    </source>
</evidence>
<dbReference type="Proteomes" id="UP000499080">
    <property type="component" value="Unassembled WGS sequence"/>
</dbReference>
<organism evidence="1 2">
    <name type="scientific">Araneus ventricosus</name>
    <name type="common">Orbweaver spider</name>
    <name type="synonym">Epeira ventricosa</name>
    <dbReference type="NCBI Taxonomy" id="182803"/>
    <lineage>
        <taxon>Eukaryota</taxon>
        <taxon>Metazoa</taxon>
        <taxon>Ecdysozoa</taxon>
        <taxon>Arthropoda</taxon>
        <taxon>Chelicerata</taxon>
        <taxon>Arachnida</taxon>
        <taxon>Araneae</taxon>
        <taxon>Araneomorphae</taxon>
        <taxon>Entelegynae</taxon>
        <taxon>Araneoidea</taxon>
        <taxon>Araneidae</taxon>
        <taxon>Araneus</taxon>
    </lineage>
</organism>
<dbReference type="EMBL" id="BGPR01004467">
    <property type="protein sequence ID" value="GBM99959.1"/>
    <property type="molecule type" value="Genomic_DNA"/>
</dbReference>
<sequence>MENYFRTLTEIKTAVSSDDVNASKILTASLNHVNSFEKSETIWNYQRNAYEKPGDINLICLACKSSAEKVLEYLFTSENCLYNLPSSIQKSSLFPEIEVEECHNAFYYAIHSNDCILVEIVIEKRPNDLFKRNFDRLDNILSEAY</sequence>
<proteinExistence type="predicted"/>
<dbReference type="OrthoDB" id="10693941at2759"/>
<name>A0A4Y2KDM1_ARAVE</name>
<keyword evidence="2" id="KW-1185">Reference proteome</keyword>
<protein>
    <submittedName>
        <fullName evidence="1">Uncharacterized protein</fullName>
    </submittedName>
</protein>
<accession>A0A4Y2KDM1</accession>
<evidence type="ECO:0000313" key="1">
    <source>
        <dbReference type="EMBL" id="GBM99959.1"/>
    </source>
</evidence>
<dbReference type="AlphaFoldDB" id="A0A4Y2KDM1"/>
<reference evidence="1 2" key="1">
    <citation type="journal article" date="2019" name="Sci. Rep.">
        <title>Orb-weaving spider Araneus ventricosus genome elucidates the spidroin gene catalogue.</title>
        <authorList>
            <person name="Kono N."/>
            <person name="Nakamura H."/>
            <person name="Ohtoshi R."/>
            <person name="Moran D.A.P."/>
            <person name="Shinohara A."/>
            <person name="Yoshida Y."/>
            <person name="Fujiwara M."/>
            <person name="Mori M."/>
            <person name="Tomita M."/>
            <person name="Arakawa K."/>
        </authorList>
    </citation>
    <scope>NUCLEOTIDE SEQUENCE [LARGE SCALE GENOMIC DNA]</scope>
</reference>
<comment type="caution">
    <text evidence="1">The sequence shown here is derived from an EMBL/GenBank/DDBJ whole genome shotgun (WGS) entry which is preliminary data.</text>
</comment>